<dbReference type="InterPro" id="IPR011251">
    <property type="entry name" value="Luciferase-like_dom"/>
</dbReference>
<name>A0ABS9Q2F5_9MICO</name>
<dbReference type="GO" id="GO:0016491">
    <property type="term" value="F:oxidoreductase activity"/>
    <property type="evidence" value="ECO:0007669"/>
    <property type="project" value="UniProtKB-KW"/>
</dbReference>
<evidence type="ECO:0000256" key="1">
    <source>
        <dbReference type="ARBA" id="ARBA00023002"/>
    </source>
</evidence>
<dbReference type="PANTHER" id="PTHR43244:SF1">
    <property type="entry name" value="5,10-METHYLENETETRAHYDROMETHANOPTERIN REDUCTASE"/>
    <property type="match status" value="1"/>
</dbReference>
<sequence>MTVVGFHCSHEQISPRQLLADVQLAEQAGWDAAMCSDHWAPWGSRQGQSGFAWSWLGAALASTDLRLGCVNAPGYRYHPAIIAQASATLAQMFPGRFWVALGTGEYSNEFITGEAWPPKAERQERLLECADIIRRLHRGETVTHQGHVTVNEARLWTLPEKLPELIQPAVSVETARQGAAWADGVATINQPLDKLKGLVAAYREAGGAGTLTLQVHVSWAPTEDEAWEIARDQWSTNVFPPPVCWDLTTSQLDVVSQNVSDEQIAQSVIVSSDHQAIAAQVKEMVDLGFDEVYLHHVGQSQAQFIETFAEHVVPQLRG</sequence>
<dbReference type="InterPro" id="IPR019945">
    <property type="entry name" value="F420_G6P_DH-rel"/>
</dbReference>
<dbReference type="SUPFAM" id="SSF51679">
    <property type="entry name" value="Bacterial luciferase-like"/>
    <property type="match status" value="1"/>
</dbReference>
<comment type="caution">
    <text evidence="3">The sequence shown here is derived from an EMBL/GenBank/DDBJ whole genome shotgun (WGS) entry which is preliminary data.</text>
</comment>
<dbReference type="NCBIfam" id="TIGR03557">
    <property type="entry name" value="F420_G6P_family"/>
    <property type="match status" value="1"/>
</dbReference>
<dbReference type="EC" id="1.-.-.-" evidence="3"/>
<dbReference type="NCBIfam" id="TIGR03885">
    <property type="entry name" value="flavin_revert"/>
    <property type="match status" value="1"/>
</dbReference>
<evidence type="ECO:0000313" key="3">
    <source>
        <dbReference type="EMBL" id="MCG7322065.1"/>
    </source>
</evidence>
<dbReference type="InterPro" id="IPR036661">
    <property type="entry name" value="Luciferase-like_sf"/>
</dbReference>
<evidence type="ECO:0000259" key="2">
    <source>
        <dbReference type="Pfam" id="PF00296"/>
    </source>
</evidence>
<dbReference type="InterPro" id="IPR050564">
    <property type="entry name" value="F420-G6PD/mer"/>
</dbReference>
<dbReference type="RefSeq" id="WP_239264077.1">
    <property type="nucleotide sequence ID" value="NZ_JAKRCV010000024.1"/>
</dbReference>
<dbReference type="InterPro" id="IPR023907">
    <property type="entry name" value="Non-F420_Flavin_OxRdtase"/>
</dbReference>
<feature type="domain" description="Luciferase-like" evidence="2">
    <location>
        <begin position="10"/>
        <end position="291"/>
    </location>
</feature>
<dbReference type="Proteomes" id="UP001521931">
    <property type="component" value="Unassembled WGS sequence"/>
</dbReference>
<organism evidence="3 4">
    <name type="scientific">Arsenicicoccus bolidensis</name>
    <dbReference type="NCBI Taxonomy" id="229480"/>
    <lineage>
        <taxon>Bacteria</taxon>
        <taxon>Bacillati</taxon>
        <taxon>Actinomycetota</taxon>
        <taxon>Actinomycetes</taxon>
        <taxon>Micrococcales</taxon>
        <taxon>Intrasporangiaceae</taxon>
        <taxon>Arsenicicoccus</taxon>
    </lineage>
</organism>
<dbReference type="Pfam" id="PF00296">
    <property type="entry name" value="Bac_luciferase"/>
    <property type="match status" value="1"/>
</dbReference>
<accession>A0ABS9Q2F5</accession>
<keyword evidence="4" id="KW-1185">Reference proteome</keyword>
<proteinExistence type="predicted"/>
<evidence type="ECO:0000313" key="4">
    <source>
        <dbReference type="Proteomes" id="UP001521931"/>
    </source>
</evidence>
<keyword evidence="1 3" id="KW-0560">Oxidoreductase</keyword>
<dbReference type="EMBL" id="JAKRCV010000024">
    <property type="protein sequence ID" value="MCG7322065.1"/>
    <property type="molecule type" value="Genomic_DNA"/>
</dbReference>
<reference evidence="3 4" key="1">
    <citation type="submission" date="2022-02" db="EMBL/GenBank/DDBJ databases">
        <title>Uncovering new skin microbiome diversity through culturing and metagenomics.</title>
        <authorList>
            <person name="Conlan S."/>
            <person name="Deming C."/>
            <person name="Nisc Comparative Sequencing Program N."/>
            <person name="Segre J.A."/>
        </authorList>
    </citation>
    <scope>NUCLEOTIDE SEQUENCE [LARGE SCALE GENOMIC DNA]</scope>
    <source>
        <strain evidence="3 4">ACRQZ</strain>
    </source>
</reference>
<gene>
    <name evidence="3" type="ORF">MHL29_09215</name>
</gene>
<protein>
    <submittedName>
        <fullName evidence="3">TIGR03885 family FMN-dependent LLM class oxidoreductase</fullName>
        <ecNumber evidence="3">1.-.-.-</ecNumber>
    </submittedName>
</protein>
<dbReference type="PANTHER" id="PTHR43244">
    <property type="match status" value="1"/>
</dbReference>
<dbReference type="Gene3D" id="3.20.20.30">
    <property type="entry name" value="Luciferase-like domain"/>
    <property type="match status" value="1"/>
</dbReference>